<dbReference type="Proteomes" id="UP001597097">
    <property type="component" value="Unassembled WGS sequence"/>
</dbReference>
<comment type="caution">
    <text evidence="1">The sequence shown here is derived from an EMBL/GenBank/DDBJ whole genome shotgun (WGS) entry which is preliminary data.</text>
</comment>
<protein>
    <submittedName>
        <fullName evidence="1">Uncharacterized protein</fullName>
    </submittedName>
</protein>
<evidence type="ECO:0000313" key="2">
    <source>
        <dbReference type="Proteomes" id="UP001597097"/>
    </source>
</evidence>
<sequence length="137" mass="15349">MDPIVLAAATALVGAMATDAWQQTRTAVMAWWRKVHPERAETVQAELEATQSQMLAARERGDIQTEEALAGVWRLRLQQMLDEDPAIGPELQRLLDEHLTPALSSSELSRMRQIITAHAHDQSRQFIAGRDQRITGL</sequence>
<organism evidence="1 2">
    <name type="scientific">Nonomuraea guangzhouensis</name>
    <dbReference type="NCBI Taxonomy" id="1291555"/>
    <lineage>
        <taxon>Bacteria</taxon>
        <taxon>Bacillati</taxon>
        <taxon>Actinomycetota</taxon>
        <taxon>Actinomycetes</taxon>
        <taxon>Streptosporangiales</taxon>
        <taxon>Streptosporangiaceae</taxon>
        <taxon>Nonomuraea</taxon>
    </lineage>
</organism>
<accession>A0ABW4GFU3</accession>
<dbReference type="EMBL" id="JBHUCM010000029">
    <property type="protein sequence ID" value="MFD1541566.1"/>
    <property type="molecule type" value="Genomic_DNA"/>
</dbReference>
<dbReference type="RefSeq" id="WP_219534563.1">
    <property type="nucleotide sequence ID" value="NZ_JAHKRM010000022.1"/>
</dbReference>
<keyword evidence="2" id="KW-1185">Reference proteome</keyword>
<gene>
    <name evidence="1" type="ORF">ACFSJ0_31260</name>
</gene>
<name>A0ABW4GFU3_9ACTN</name>
<proteinExistence type="predicted"/>
<evidence type="ECO:0000313" key="1">
    <source>
        <dbReference type="EMBL" id="MFD1541566.1"/>
    </source>
</evidence>
<reference evidence="2" key="1">
    <citation type="journal article" date="2019" name="Int. J. Syst. Evol. Microbiol.">
        <title>The Global Catalogue of Microorganisms (GCM) 10K type strain sequencing project: providing services to taxonomists for standard genome sequencing and annotation.</title>
        <authorList>
            <consortium name="The Broad Institute Genomics Platform"/>
            <consortium name="The Broad Institute Genome Sequencing Center for Infectious Disease"/>
            <person name="Wu L."/>
            <person name="Ma J."/>
        </authorList>
    </citation>
    <scope>NUCLEOTIDE SEQUENCE [LARGE SCALE GENOMIC DNA]</scope>
    <source>
        <strain evidence="2">CGMCC 1.15399</strain>
    </source>
</reference>